<name>A0AAD5XJW2_9FUNG</name>
<sequence length="465" mass="52095">MFADASQPVSENESCAHEFSDSTVRHAVHISEENRKSVSLAAESRHENMSQKSCEQESELDECFTNSFLTITQSIDETFVNDEVTRYYDTKCKESSLTSLTIACSEDMSMQVEKGNARGVSVKRQDHPCIFHDHIEISSASTSPPPPPLPSPPQPLPIQQYQHQLHQQQLLSLNRATPSPSSTMLLHQFKNFLSGSSATTNNPSATATINTGEHNNGATTEPIRKPSMNAISSSSKARINNSNGNARLNERELQLLEKSKRLLVVLERPFDSERELGNCHRSQDDCDAVAVIIKDKRYVGGNICDNGTRLAQSNSVVCLDSLSSHSVARYLDKEKHGGMGQQEEKQMGDNDLEIVKNGEIKVYYQADKTIVYMCPICWESRPEQDLVIVGDCAHSFCFYCLREWLQKSSKCPFDCKTLNLRIKKAKLAKITTKMTRPPWFMFGSGRESSDGRGVFGWFRRISGPR</sequence>
<evidence type="ECO:0000256" key="4">
    <source>
        <dbReference type="PROSITE-ProRule" id="PRU00175"/>
    </source>
</evidence>
<proteinExistence type="predicted"/>
<protein>
    <recommendedName>
        <fullName evidence="6">RING-type domain-containing protein</fullName>
    </recommendedName>
</protein>
<reference evidence="7" key="1">
    <citation type="submission" date="2020-05" db="EMBL/GenBank/DDBJ databases">
        <title>Phylogenomic resolution of chytrid fungi.</title>
        <authorList>
            <person name="Stajich J.E."/>
            <person name="Amses K."/>
            <person name="Simmons R."/>
            <person name="Seto K."/>
            <person name="Myers J."/>
            <person name="Bonds A."/>
            <person name="Quandt C.A."/>
            <person name="Barry K."/>
            <person name="Liu P."/>
            <person name="Grigoriev I."/>
            <person name="Longcore J.E."/>
            <person name="James T.Y."/>
        </authorList>
    </citation>
    <scope>NUCLEOTIDE SEQUENCE</scope>
    <source>
        <strain evidence="7">JEL0513</strain>
    </source>
</reference>
<comment type="caution">
    <text evidence="7">The sequence shown here is derived from an EMBL/GenBank/DDBJ whole genome shotgun (WGS) entry which is preliminary data.</text>
</comment>
<keyword evidence="1" id="KW-0479">Metal-binding</keyword>
<dbReference type="Gene3D" id="3.30.40.10">
    <property type="entry name" value="Zinc/RING finger domain, C3HC4 (zinc finger)"/>
    <property type="match status" value="1"/>
</dbReference>
<evidence type="ECO:0000313" key="7">
    <source>
        <dbReference type="EMBL" id="KAJ3137897.1"/>
    </source>
</evidence>
<dbReference type="EMBL" id="JADGJH010000107">
    <property type="protein sequence ID" value="KAJ3137897.1"/>
    <property type="molecule type" value="Genomic_DNA"/>
</dbReference>
<dbReference type="InterPro" id="IPR001841">
    <property type="entry name" value="Znf_RING"/>
</dbReference>
<feature type="domain" description="RING-type" evidence="6">
    <location>
        <begin position="374"/>
        <end position="414"/>
    </location>
</feature>
<evidence type="ECO:0000313" key="8">
    <source>
        <dbReference type="Proteomes" id="UP001211907"/>
    </source>
</evidence>
<feature type="compositionally biased region" description="Low complexity" evidence="5">
    <location>
        <begin position="200"/>
        <end position="211"/>
    </location>
</feature>
<dbReference type="InterPro" id="IPR013083">
    <property type="entry name" value="Znf_RING/FYVE/PHD"/>
</dbReference>
<accession>A0AAD5XJW2</accession>
<dbReference type="Pfam" id="PF13639">
    <property type="entry name" value="zf-RING_2"/>
    <property type="match status" value="1"/>
</dbReference>
<evidence type="ECO:0000256" key="3">
    <source>
        <dbReference type="ARBA" id="ARBA00022833"/>
    </source>
</evidence>
<keyword evidence="2 4" id="KW-0863">Zinc-finger</keyword>
<dbReference type="PROSITE" id="PS50089">
    <property type="entry name" value="ZF_RING_2"/>
    <property type="match status" value="1"/>
</dbReference>
<dbReference type="SUPFAM" id="SSF57850">
    <property type="entry name" value="RING/U-box"/>
    <property type="match status" value="1"/>
</dbReference>
<gene>
    <name evidence="7" type="ORF">HK100_000358</name>
</gene>
<evidence type="ECO:0000256" key="5">
    <source>
        <dbReference type="SAM" id="MobiDB-lite"/>
    </source>
</evidence>
<evidence type="ECO:0000256" key="2">
    <source>
        <dbReference type="ARBA" id="ARBA00022771"/>
    </source>
</evidence>
<dbReference type="AlphaFoldDB" id="A0AAD5XJW2"/>
<dbReference type="Proteomes" id="UP001211907">
    <property type="component" value="Unassembled WGS sequence"/>
</dbReference>
<evidence type="ECO:0000256" key="1">
    <source>
        <dbReference type="ARBA" id="ARBA00022723"/>
    </source>
</evidence>
<dbReference type="InterPro" id="IPR017907">
    <property type="entry name" value="Znf_RING_CS"/>
</dbReference>
<keyword evidence="8" id="KW-1185">Reference proteome</keyword>
<feature type="region of interest" description="Disordered" evidence="5">
    <location>
        <begin position="200"/>
        <end position="226"/>
    </location>
</feature>
<organism evidence="7 8">
    <name type="scientific">Physocladia obscura</name>
    <dbReference type="NCBI Taxonomy" id="109957"/>
    <lineage>
        <taxon>Eukaryota</taxon>
        <taxon>Fungi</taxon>
        <taxon>Fungi incertae sedis</taxon>
        <taxon>Chytridiomycota</taxon>
        <taxon>Chytridiomycota incertae sedis</taxon>
        <taxon>Chytridiomycetes</taxon>
        <taxon>Chytridiales</taxon>
        <taxon>Chytriomycetaceae</taxon>
        <taxon>Physocladia</taxon>
    </lineage>
</organism>
<dbReference type="GO" id="GO:0008270">
    <property type="term" value="F:zinc ion binding"/>
    <property type="evidence" value="ECO:0007669"/>
    <property type="project" value="UniProtKB-KW"/>
</dbReference>
<dbReference type="SMART" id="SM00184">
    <property type="entry name" value="RING"/>
    <property type="match status" value="1"/>
</dbReference>
<evidence type="ECO:0000259" key="6">
    <source>
        <dbReference type="PROSITE" id="PS50089"/>
    </source>
</evidence>
<keyword evidence="3" id="KW-0862">Zinc</keyword>
<dbReference type="PROSITE" id="PS00518">
    <property type="entry name" value="ZF_RING_1"/>
    <property type="match status" value="1"/>
</dbReference>
<feature type="region of interest" description="Disordered" evidence="5">
    <location>
        <begin position="1"/>
        <end position="20"/>
    </location>
</feature>